<dbReference type="AlphaFoldDB" id="A0AAE0YBU9"/>
<keyword evidence="3" id="KW-1185">Reference proteome</keyword>
<dbReference type="Proteomes" id="UP001283361">
    <property type="component" value="Unassembled WGS sequence"/>
</dbReference>
<feature type="signal peptide" evidence="1">
    <location>
        <begin position="1"/>
        <end position="16"/>
    </location>
</feature>
<evidence type="ECO:0008006" key="4">
    <source>
        <dbReference type="Google" id="ProtNLM"/>
    </source>
</evidence>
<keyword evidence="1" id="KW-0732">Signal</keyword>
<accession>A0AAE0YBU9</accession>
<protein>
    <recommendedName>
        <fullName evidence="4">Secreted protein</fullName>
    </recommendedName>
</protein>
<evidence type="ECO:0000313" key="3">
    <source>
        <dbReference type="Proteomes" id="UP001283361"/>
    </source>
</evidence>
<reference evidence="2" key="1">
    <citation type="journal article" date="2023" name="G3 (Bethesda)">
        <title>A reference genome for the long-term kleptoplast-retaining sea slug Elysia crispata morphotype clarki.</title>
        <authorList>
            <person name="Eastman K.E."/>
            <person name="Pendleton A.L."/>
            <person name="Shaikh M.A."/>
            <person name="Suttiyut T."/>
            <person name="Ogas R."/>
            <person name="Tomko P."/>
            <person name="Gavelis G."/>
            <person name="Widhalm J.R."/>
            <person name="Wisecaver J.H."/>
        </authorList>
    </citation>
    <scope>NUCLEOTIDE SEQUENCE</scope>
    <source>
        <strain evidence="2">ECLA1</strain>
    </source>
</reference>
<organism evidence="2 3">
    <name type="scientific">Elysia crispata</name>
    <name type="common">lettuce slug</name>
    <dbReference type="NCBI Taxonomy" id="231223"/>
    <lineage>
        <taxon>Eukaryota</taxon>
        <taxon>Metazoa</taxon>
        <taxon>Spiralia</taxon>
        <taxon>Lophotrochozoa</taxon>
        <taxon>Mollusca</taxon>
        <taxon>Gastropoda</taxon>
        <taxon>Heterobranchia</taxon>
        <taxon>Euthyneura</taxon>
        <taxon>Panpulmonata</taxon>
        <taxon>Sacoglossa</taxon>
        <taxon>Placobranchoidea</taxon>
        <taxon>Plakobranchidae</taxon>
        <taxon>Elysia</taxon>
    </lineage>
</organism>
<evidence type="ECO:0000256" key="1">
    <source>
        <dbReference type="SAM" id="SignalP"/>
    </source>
</evidence>
<name>A0AAE0YBU9_9GAST</name>
<dbReference type="EMBL" id="JAWDGP010006479">
    <property type="protein sequence ID" value="KAK3740273.1"/>
    <property type="molecule type" value="Genomic_DNA"/>
</dbReference>
<evidence type="ECO:0000313" key="2">
    <source>
        <dbReference type="EMBL" id="KAK3740273.1"/>
    </source>
</evidence>
<proteinExistence type="predicted"/>
<sequence length="86" mass="9736">MMFVRLVFLTAFLVQGETFKLHARKSPTKRNEKVCYGTHYMNEGRGCTIIILPSGGQSSVVHLSLVVSVLVLQLVLTLYHQQLVWC</sequence>
<feature type="chain" id="PRO_5042107591" description="Secreted protein" evidence="1">
    <location>
        <begin position="17"/>
        <end position="86"/>
    </location>
</feature>
<gene>
    <name evidence="2" type="ORF">RRG08_031992</name>
</gene>
<comment type="caution">
    <text evidence="2">The sequence shown here is derived from an EMBL/GenBank/DDBJ whole genome shotgun (WGS) entry which is preliminary data.</text>
</comment>